<dbReference type="AlphaFoldDB" id="A0A0M3DET2"/>
<evidence type="ECO:0000313" key="2">
    <source>
        <dbReference type="EMBL" id="KKX99891.1"/>
    </source>
</evidence>
<feature type="domain" description="DUF4097" evidence="1">
    <location>
        <begin position="60"/>
        <end position="298"/>
    </location>
</feature>
<accession>A0A0M3DET2</accession>
<dbReference type="RefSeq" id="WP_046824321.1">
    <property type="nucleotide sequence ID" value="NZ_LBBT01000357.1"/>
</dbReference>
<dbReference type="Pfam" id="PF13349">
    <property type="entry name" value="DUF4097"/>
    <property type="match status" value="1"/>
</dbReference>
<evidence type="ECO:0000313" key="3">
    <source>
        <dbReference type="Proteomes" id="UP000034407"/>
    </source>
</evidence>
<protein>
    <recommendedName>
        <fullName evidence="1">DUF4097 domain-containing protein</fullName>
    </recommendedName>
</protein>
<keyword evidence="3" id="KW-1185">Reference proteome</keyword>
<gene>
    <name evidence="2" type="ORF">VN21_17065</name>
</gene>
<dbReference type="EMBL" id="LBBT01000357">
    <property type="protein sequence ID" value="KKX99891.1"/>
    <property type="molecule type" value="Genomic_DNA"/>
</dbReference>
<proteinExistence type="predicted"/>
<sequence>MKIKTIVKLSTLAIVIGFVFTGMGYAFDENVFIENNNSSDCYDSTSEEYLIYSKKLHAFKNINVETDLNSIEIIPSDQYKVDLKYKKDYINIKYKIENGSLNIKEEKIKNDTYNLEYYKKNRDSSIKIYIPKGIKLDNLSISSNISNLFLNKLDVSNIDLSCDTGNININNCKVEQLDMATATGSINVDGLDSLNAKFKSNMGNINILNSSVKENLELSNNIGYTKFKGEILGNINVSNNLGNIELDIGKNEDEYNYNLKNDSGNIIINDEVKSRKFIKNNKSKFDMNLKCNSGDINLKFN</sequence>
<name>A0A0M3DET2_9FIRM</name>
<evidence type="ECO:0000259" key="1">
    <source>
        <dbReference type="Pfam" id="PF13349"/>
    </source>
</evidence>
<dbReference type="PATRIC" id="fig|1629550.3.peg.2942"/>
<comment type="caution">
    <text evidence="2">The sequence shown here is derived from an EMBL/GenBank/DDBJ whole genome shotgun (WGS) entry which is preliminary data.</text>
</comment>
<dbReference type="Proteomes" id="UP000034407">
    <property type="component" value="Unassembled WGS sequence"/>
</dbReference>
<dbReference type="InterPro" id="IPR025164">
    <property type="entry name" value="Toastrack_DUF4097"/>
</dbReference>
<organism evidence="2 3">
    <name type="scientific">Paraclostridium benzoelyticum</name>
    <dbReference type="NCBI Taxonomy" id="1629550"/>
    <lineage>
        <taxon>Bacteria</taxon>
        <taxon>Bacillati</taxon>
        <taxon>Bacillota</taxon>
        <taxon>Clostridia</taxon>
        <taxon>Peptostreptococcales</taxon>
        <taxon>Peptostreptococcaceae</taxon>
        <taxon>Paraclostridium</taxon>
    </lineage>
</organism>
<reference evidence="2 3" key="1">
    <citation type="submission" date="2015-04" db="EMBL/GenBank/DDBJ databases">
        <title>Microcin producing Clostridium sp. JC272T.</title>
        <authorList>
            <person name="Jyothsna T."/>
            <person name="Sasikala C."/>
            <person name="Ramana C."/>
        </authorList>
    </citation>
    <scope>NUCLEOTIDE SEQUENCE [LARGE SCALE GENOMIC DNA]</scope>
    <source>
        <strain evidence="2 3">JC272</strain>
    </source>
</reference>